<dbReference type="GO" id="GO:0008233">
    <property type="term" value="F:peptidase activity"/>
    <property type="evidence" value="ECO:0007669"/>
    <property type="project" value="UniProtKB-KW"/>
</dbReference>
<evidence type="ECO:0000259" key="4">
    <source>
        <dbReference type="Pfam" id="PF14543"/>
    </source>
</evidence>
<sequence length="180" mass="20394">MCRNGTCLYNVSYIYSSTSGALGTDTFTFPTHTGDFRSFPNVAFGCGYDNRNFNFAKSEGRNNMIAGIFGLGASPERPRSMLMQLEAETNGLFSYCLLSWTASITVHTYLRFGDDARIRGAARRIQTVRMAPGIPRYQLNLLEVSVLTEDYGQNQAYLEMGCMLILEQDQHFWLEVYIRE</sequence>
<keyword evidence="6" id="KW-1185">Reference proteome</keyword>
<evidence type="ECO:0000313" key="6">
    <source>
        <dbReference type="Proteomes" id="UP001163823"/>
    </source>
</evidence>
<dbReference type="Proteomes" id="UP001163823">
    <property type="component" value="Chromosome 4"/>
</dbReference>
<evidence type="ECO:0000256" key="3">
    <source>
        <dbReference type="ARBA" id="ARBA00022801"/>
    </source>
</evidence>
<dbReference type="SUPFAM" id="SSF50630">
    <property type="entry name" value="Acid proteases"/>
    <property type="match status" value="1"/>
</dbReference>
<evidence type="ECO:0000256" key="1">
    <source>
        <dbReference type="ARBA" id="ARBA00007447"/>
    </source>
</evidence>
<name>A0AAD7Q245_QUISA</name>
<comment type="similarity">
    <text evidence="1">Belongs to the peptidase A1 family.</text>
</comment>
<accession>A0AAD7Q245</accession>
<dbReference type="PANTHER" id="PTHR47967">
    <property type="entry name" value="OS07G0603500 PROTEIN-RELATED"/>
    <property type="match status" value="1"/>
</dbReference>
<comment type="caution">
    <text evidence="5">The sequence shown here is derived from an EMBL/GenBank/DDBJ whole genome shotgun (WGS) entry which is preliminary data.</text>
</comment>
<dbReference type="InterPro" id="IPR021109">
    <property type="entry name" value="Peptidase_aspartic_dom_sf"/>
</dbReference>
<keyword evidence="3" id="KW-0378">Hydrolase</keyword>
<feature type="domain" description="Xylanase inhibitor N-terminal" evidence="4">
    <location>
        <begin position="2"/>
        <end position="114"/>
    </location>
</feature>
<evidence type="ECO:0000313" key="5">
    <source>
        <dbReference type="EMBL" id="KAJ7973424.1"/>
    </source>
</evidence>
<proteinExistence type="inferred from homology"/>
<dbReference type="InterPro" id="IPR051708">
    <property type="entry name" value="Plant_Aspart_Prot_A1"/>
</dbReference>
<dbReference type="KEGG" id="qsa:O6P43_011166"/>
<keyword evidence="2" id="KW-0645">Protease</keyword>
<evidence type="ECO:0000256" key="2">
    <source>
        <dbReference type="ARBA" id="ARBA00022670"/>
    </source>
</evidence>
<reference evidence="5" key="1">
    <citation type="journal article" date="2023" name="Science">
        <title>Elucidation of the pathway for biosynthesis of saponin adjuvants from the soapbark tree.</title>
        <authorList>
            <person name="Reed J."/>
            <person name="Orme A."/>
            <person name="El-Demerdash A."/>
            <person name="Owen C."/>
            <person name="Martin L.B.B."/>
            <person name="Misra R.C."/>
            <person name="Kikuchi S."/>
            <person name="Rejzek M."/>
            <person name="Martin A.C."/>
            <person name="Harkess A."/>
            <person name="Leebens-Mack J."/>
            <person name="Louveau T."/>
            <person name="Stephenson M.J."/>
            <person name="Osbourn A."/>
        </authorList>
    </citation>
    <scope>NUCLEOTIDE SEQUENCE</scope>
    <source>
        <strain evidence="5">S10</strain>
    </source>
</reference>
<gene>
    <name evidence="5" type="ORF">O6P43_011166</name>
</gene>
<protein>
    <submittedName>
        <fullName evidence="5">Aspartic proteinase</fullName>
    </submittedName>
</protein>
<dbReference type="AlphaFoldDB" id="A0AAD7Q245"/>
<organism evidence="5 6">
    <name type="scientific">Quillaja saponaria</name>
    <name type="common">Soap bark tree</name>
    <dbReference type="NCBI Taxonomy" id="32244"/>
    <lineage>
        <taxon>Eukaryota</taxon>
        <taxon>Viridiplantae</taxon>
        <taxon>Streptophyta</taxon>
        <taxon>Embryophyta</taxon>
        <taxon>Tracheophyta</taxon>
        <taxon>Spermatophyta</taxon>
        <taxon>Magnoliopsida</taxon>
        <taxon>eudicotyledons</taxon>
        <taxon>Gunneridae</taxon>
        <taxon>Pentapetalae</taxon>
        <taxon>rosids</taxon>
        <taxon>fabids</taxon>
        <taxon>Fabales</taxon>
        <taxon>Quillajaceae</taxon>
        <taxon>Quillaja</taxon>
    </lineage>
</organism>
<dbReference type="Gene3D" id="2.40.70.10">
    <property type="entry name" value="Acid Proteases"/>
    <property type="match status" value="1"/>
</dbReference>
<dbReference type="GO" id="GO:0006508">
    <property type="term" value="P:proteolysis"/>
    <property type="evidence" value="ECO:0007669"/>
    <property type="project" value="UniProtKB-KW"/>
</dbReference>
<dbReference type="Pfam" id="PF14543">
    <property type="entry name" value="TAXi_N"/>
    <property type="match status" value="1"/>
</dbReference>
<dbReference type="InterPro" id="IPR032861">
    <property type="entry name" value="TAXi_N"/>
</dbReference>
<dbReference type="EMBL" id="JARAOO010000004">
    <property type="protein sequence ID" value="KAJ7973424.1"/>
    <property type="molecule type" value="Genomic_DNA"/>
</dbReference>